<dbReference type="eggNOG" id="ENOG5033SCI">
    <property type="taxonomic scope" value="Bacteria"/>
</dbReference>
<gene>
    <name evidence="5" type="ORF">GOACH_48_00040</name>
</gene>
<dbReference type="GO" id="GO:0005524">
    <property type="term" value="F:ATP binding"/>
    <property type="evidence" value="ECO:0007669"/>
    <property type="project" value="InterPro"/>
</dbReference>
<dbReference type="GO" id="GO:0003677">
    <property type="term" value="F:DNA binding"/>
    <property type="evidence" value="ECO:0007669"/>
    <property type="project" value="UniProtKB-KW"/>
</dbReference>
<comment type="caution">
    <text evidence="5">The sequence shown here is derived from an EMBL/GenBank/DDBJ whole genome shotgun (WGS) entry which is preliminary data.</text>
</comment>
<keyword evidence="6" id="KW-1185">Reference proteome</keyword>
<evidence type="ECO:0000259" key="4">
    <source>
        <dbReference type="Pfam" id="PF00772"/>
    </source>
</evidence>
<feature type="region of interest" description="Disordered" evidence="3">
    <location>
        <begin position="1"/>
        <end position="35"/>
    </location>
</feature>
<keyword evidence="5" id="KW-0378">Hydrolase</keyword>
<protein>
    <submittedName>
        <fullName evidence="5">Putative replicative DNA helicase</fullName>
    </submittedName>
</protein>
<evidence type="ECO:0000256" key="1">
    <source>
        <dbReference type="ARBA" id="ARBA00022705"/>
    </source>
</evidence>
<keyword evidence="5" id="KW-0347">Helicase</keyword>
<keyword evidence="5" id="KW-0547">Nucleotide-binding</keyword>
<dbReference type="GO" id="GO:0006260">
    <property type="term" value="P:DNA replication"/>
    <property type="evidence" value="ECO:0007669"/>
    <property type="project" value="UniProtKB-KW"/>
</dbReference>
<dbReference type="RefSeq" id="WP_005180269.1">
    <property type="nucleotide sequence ID" value="NZ_BANR01000048.1"/>
</dbReference>
<dbReference type="Proteomes" id="UP000010988">
    <property type="component" value="Unassembled WGS sequence"/>
</dbReference>
<dbReference type="SUPFAM" id="SSF48024">
    <property type="entry name" value="N-terminal domain of DnaB helicase"/>
    <property type="match status" value="1"/>
</dbReference>
<evidence type="ECO:0000313" key="5">
    <source>
        <dbReference type="EMBL" id="GAC51119.1"/>
    </source>
</evidence>
<dbReference type="Gene3D" id="1.10.860.10">
    <property type="entry name" value="DNAb Helicase, Chain A"/>
    <property type="match status" value="1"/>
</dbReference>
<dbReference type="GO" id="GO:0003678">
    <property type="term" value="F:DNA helicase activity"/>
    <property type="evidence" value="ECO:0007669"/>
    <property type="project" value="InterPro"/>
</dbReference>
<organism evidence="5 6">
    <name type="scientific">Gordonia aichiensis NBRC 108223</name>
    <dbReference type="NCBI Taxonomy" id="1220583"/>
    <lineage>
        <taxon>Bacteria</taxon>
        <taxon>Bacillati</taxon>
        <taxon>Actinomycetota</taxon>
        <taxon>Actinomycetes</taxon>
        <taxon>Mycobacteriales</taxon>
        <taxon>Gordoniaceae</taxon>
        <taxon>Gordonia</taxon>
    </lineage>
</organism>
<feature type="compositionally biased region" description="Acidic residues" evidence="3">
    <location>
        <begin position="1"/>
        <end position="15"/>
    </location>
</feature>
<accession>L7KR78</accession>
<dbReference type="InterPro" id="IPR036185">
    <property type="entry name" value="DNA_heli_DnaB-like_N_sf"/>
</dbReference>
<dbReference type="InterPro" id="IPR007693">
    <property type="entry name" value="DNA_helicase_DnaB-like_N"/>
</dbReference>
<keyword evidence="5" id="KW-0067">ATP-binding</keyword>
<feature type="domain" description="DNA helicase DnaB-like N-terminal" evidence="4">
    <location>
        <begin position="59"/>
        <end position="119"/>
    </location>
</feature>
<sequence length="218" mass="23822">MDPIDPDPDRSDDDMTATLSELPVEEIPSADVDDLVEDDAYTSVGSLGDDPEAEIDVATDLEQELLSALMWAPPAIARAVTAQLDTKHFWIPQHARIFAAIAAVATNAAPSPALVNAQLLATGGQGEFSTRSAQQTMLSLVAPTHRPVAVAGQVPYLAICVIDGWYRRGYTALLTAMDQRRQEAPIEELSGHWAQLTRYQQRAESEWLTRRQALTEVE</sequence>
<proteinExistence type="predicted"/>
<dbReference type="Pfam" id="PF00772">
    <property type="entry name" value="DnaB"/>
    <property type="match status" value="1"/>
</dbReference>
<evidence type="ECO:0000313" key="6">
    <source>
        <dbReference type="Proteomes" id="UP000010988"/>
    </source>
</evidence>
<dbReference type="AlphaFoldDB" id="L7KR78"/>
<keyword evidence="2" id="KW-0238">DNA-binding</keyword>
<evidence type="ECO:0000256" key="3">
    <source>
        <dbReference type="SAM" id="MobiDB-lite"/>
    </source>
</evidence>
<reference evidence="5 6" key="1">
    <citation type="submission" date="2012-12" db="EMBL/GenBank/DDBJ databases">
        <title>Whole genome shotgun sequence of Gordonia aichiensis NBRC 108223.</title>
        <authorList>
            <person name="Isaki-Nakamura S."/>
            <person name="Hosoyama A."/>
            <person name="Tsuchikane K."/>
            <person name="Ando Y."/>
            <person name="Baba S."/>
            <person name="Ohji S."/>
            <person name="Hamada M."/>
            <person name="Tamura T."/>
            <person name="Yamazoe A."/>
            <person name="Yamazaki S."/>
            <person name="Fujita N."/>
        </authorList>
    </citation>
    <scope>NUCLEOTIDE SEQUENCE [LARGE SCALE GENOMIC DNA]</scope>
    <source>
        <strain evidence="5 6">NBRC 108223</strain>
    </source>
</reference>
<dbReference type="OrthoDB" id="4578080at2"/>
<dbReference type="STRING" id="1220583.GOACH_48_00040"/>
<keyword evidence="1" id="KW-0235">DNA replication</keyword>
<evidence type="ECO:0000256" key="2">
    <source>
        <dbReference type="ARBA" id="ARBA00023125"/>
    </source>
</evidence>
<dbReference type="EMBL" id="BANR01000048">
    <property type="protein sequence ID" value="GAC51119.1"/>
    <property type="molecule type" value="Genomic_DNA"/>
</dbReference>
<dbReference type="InterPro" id="IPR016136">
    <property type="entry name" value="DNA_helicase_N/primase_C"/>
</dbReference>
<name>L7KR78_9ACTN</name>